<dbReference type="AlphaFoldDB" id="A0A9P6XGG4"/>
<evidence type="ECO:0008006" key="4">
    <source>
        <dbReference type="Google" id="ProtNLM"/>
    </source>
</evidence>
<evidence type="ECO:0000256" key="1">
    <source>
        <dbReference type="SAM" id="MobiDB-lite"/>
    </source>
</evidence>
<dbReference type="OrthoDB" id="10288623at2759"/>
<comment type="caution">
    <text evidence="2">The sequence shown here is derived from an EMBL/GenBank/DDBJ whole genome shotgun (WGS) entry which is preliminary data.</text>
</comment>
<dbReference type="EMBL" id="JAANQT010000244">
    <property type="protein sequence ID" value="KAG1312828.1"/>
    <property type="molecule type" value="Genomic_DNA"/>
</dbReference>
<reference evidence="2" key="1">
    <citation type="journal article" date="2020" name="Microb. Genom.">
        <title>Genetic diversity of clinical and environmental Mucorales isolates obtained from an investigation of mucormycosis cases among solid organ transplant recipients.</title>
        <authorList>
            <person name="Nguyen M.H."/>
            <person name="Kaul D."/>
            <person name="Muto C."/>
            <person name="Cheng S.J."/>
            <person name="Richter R.A."/>
            <person name="Bruno V.M."/>
            <person name="Liu G."/>
            <person name="Beyhan S."/>
            <person name="Sundermann A.J."/>
            <person name="Mounaud S."/>
            <person name="Pasculle A.W."/>
            <person name="Nierman W.C."/>
            <person name="Driscoll E."/>
            <person name="Cumbie R."/>
            <person name="Clancy C.J."/>
            <person name="Dupont C.L."/>
        </authorList>
    </citation>
    <scope>NUCLEOTIDE SEQUENCE</scope>
    <source>
        <strain evidence="2">GL11</strain>
    </source>
</reference>
<dbReference type="Proteomes" id="UP000716291">
    <property type="component" value="Unassembled WGS sequence"/>
</dbReference>
<evidence type="ECO:0000313" key="3">
    <source>
        <dbReference type="Proteomes" id="UP000716291"/>
    </source>
</evidence>
<keyword evidence="3" id="KW-1185">Reference proteome</keyword>
<organism evidence="2 3">
    <name type="scientific">Rhizopus oryzae</name>
    <name type="common">Mucormycosis agent</name>
    <name type="synonym">Rhizopus arrhizus var. delemar</name>
    <dbReference type="NCBI Taxonomy" id="64495"/>
    <lineage>
        <taxon>Eukaryota</taxon>
        <taxon>Fungi</taxon>
        <taxon>Fungi incertae sedis</taxon>
        <taxon>Mucoromycota</taxon>
        <taxon>Mucoromycotina</taxon>
        <taxon>Mucoromycetes</taxon>
        <taxon>Mucorales</taxon>
        <taxon>Mucorineae</taxon>
        <taxon>Rhizopodaceae</taxon>
        <taxon>Rhizopus</taxon>
    </lineage>
</organism>
<proteinExistence type="predicted"/>
<sequence length="181" mass="19592">MKASKPKEVVQVKIKNKHTQCAVSNSGNASLVLNSLASNENSDSSGSNKSENTAAQSNISVLNKGKRKATEIEEGSELQIPVSHDDFDALDSLFKNPLSTPVPSLSPSEFRRLVYIYGSKAVSFKEKAAVGQKTAARNCKNAILQLIVYEYCTKLSQTLTVGSSIGRAFIRQVSDMGTGYW</sequence>
<accession>A0A9P6XGG4</accession>
<protein>
    <recommendedName>
        <fullName evidence="4">BEN domain-containing protein</fullName>
    </recommendedName>
</protein>
<name>A0A9P6XGG4_RHIOR</name>
<gene>
    <name evidence="2" type="ORF">G6F64_002719</name>
</gene>
<evidence type="ECO:0000313" key="2">
    <source>
        <dbReference type="EMBL" id="KAG1312828.1"/>
    </source>
</evidence>
<feature type="region of interest" description="Disordered" evidence="1">
    <location>
        <begin position="34"/>
        <end position="62"/>
    </location>
</feature>
<feature type="compositionally biased region" description="Polar residues" evidence="1">
    <location>
        <begin position="34"/>
        <end position="61"/>
    </location>
</feature>